<protein>
    <submittedName>
        <fullName evidence="1">Uncharacterized protein</fullName>
    </submittedName>
</protein>
<proteinExistence type="predicted"/>
<organism evidence="1">
    <name type="scientific">marine metagenome</name>
    <dbReference type="NCBI Taxonomy" id="408172"/>
    <lineage>
        <taxon>unclassified sequences</taxon>
        <taxon>metagenomes</taxon>
        <taxon>ecological metagenomes</taxon>
    </lineage>
</organism>
<sequence length="108" mass="12546">VNKKKVLERLLPKSSLNSRGDYFKQYAILNSLLKKYDNENFWSVVSFGNNLTSLYFLKTPFGGELLVQKYKEFCYKPARKDYKYSLGEKSGEDISIPAANKTTRNFLK</sequence>
<evidence type="ECO:0000313" key="1">
    <source>
        <dbReference type="EMBL" id="SVD82533.1"/>
    </source>
</evidence>
<feature type="non-terminal residue" evidence="1">
    <location>
        <position position="1"/>
    </location>
</feature>
<name>A0A382YGY8_9ZZZZ</name>
<dbReference type="EMBL" id="UINC01175748">
    <property type="protein sequence ID" value="SVD82533.1"/>
    <property type="molecule type" value="Genomic_DNA"/>
</dbReference>
<accession>A0A382YGY8</accession>
<dbReference type="AlphaFoldDB" id="A0A382YGY8"/>
<reference evidence="1" key="1">
    <citation type="submission" date="2018-05" db="EMBL/GenBank/DDBJ databases">
        <authorList>
            <person name="Lanie J.A."/>
            <person name="Ng W.-L."/>
            <person name="Kazmierczak K.M."/>
            <person name="Andrzejewski T.M."/>
            <person name="Davidsen T.M."/>
            <person name="Wayne K.J."/>
            <person name="Tettelin H."/>
            <person name="Glass J.I."/>
            <person name="Rusch D."/>
            <person name="Podicherti R."/>
            <person name="Tsui H.-C.T."/>
            <person name="Winkler M.E."/>
        </authorList>
    </citation>
    <scope>NUCLEOTIDE SEQUENCE</scope>
</reference>
<gene>
    <name evidence="1" type="ORF">METZ01_LOCUS435387</name>
</gene>